<evidence type="ECO:0000256" key="2">
    <source>
        <dbReference type="ARBA" id="ARBA00022630"/>
    </source>
</evidence>
<keyword evidence="8" id="KW-1185">Reference proteome</keyword>
<dbReference type="EC" id="1.1.3.-" evidence="7"/>
<organism evidence="7 8">
    <name type="scientific">Amycolatopsis acidicola</name>
    <dbReference type="NCBI Taxonomy" id="2596893"/>
    <lineage>
        <taxon>Bacteria</taxon>
        <taxon>Bacillati</taxon>
        <taxon>Actinomycetota</taxon>
        <taxon>Actinomycetes</taxon>
        <taxon>Pseudonocardiales</taxon>
        <taxon>Pseudonocardiaceae</taxon>
        <taxon>Amycolatopsis</taxon>
    </lineage>
</organism>
<reference evidence="7" key="1">
    <citation type="submission" date="2019-09" db="EMBL/GenBank/DDBJ databases">
        <authorList>
            <person name="Teo W.F.A."/>
            <person name="Duangmal K."/>
        </authorList>
    </citation>
    <scope>NUCLEOTIDE SEQUENCE [LARGE SCALE GENOMIC DNA]</scope>
    <source>
        <strain evidence="7">K81G1</strain>
    </source>
</reference>
<evidence type="ECO:0000313" key="8">
    <source>
        <dbReference type="Proteomes" id="UP000319769"/>
    </source>
</evidence>
<protein>
    <submittedName>
        <fullName evidence="7">L-2-hydroxyglutarate oxidase</fullName>
        <ecNumber evidence="7">1.1.3.-</ecNumber>
    </submittedName>
</protein>
<dbReference type="InterPro" id="IPR036188">
    <property type="entry name" value="FAD/NAD-bd_sf"/>
</dbReference>
<keyword evidence="3" id="KW-0274">FAD</keyword>
<dbReference type="Proteomes" id="UP000319769">
    <property type="component" value="Unassembled WGS sequence"/>
</dbReference>
<dbReference type="InterPro" id="IPR006076">
    <property type="entry name" value="FAD-dep_OxRdtase"/>
</dbReference>
<dbReference type="RefSeq" id="WP_144756449.1">
    <property type="nucleotide sequence ID" value="NZ_VMNW02000107.1"/>
</dbReference>
<dbReference type="PANTHER" id="PTHR43104:SF2">
    <property type="entry name" value="L-2-HYDROXYGLUTARATE DEHYDROGENASE, MITOCHONDRIAL"/>
    <property type="match status" value="1"/>
</dbReference>
<dbReference type="GO" id="GO:0047545">
    <property type="term" value="F:(S)-2-hydroxyglutarate dehydrogenase activity"/>
    <property type="evidence" value="ECO:0007669"/>
    <property type="project" value="TreeGrafter"/>
</dbReference>
<evidence type="ECO:0000256" key="1">
    <source>
        <dbReference type="ARBA" id="ARBA00001974"/>
    </source>
</evidence>
<accession>A0A5N0URA2</accession>
<proteinExistence type="inferred from homology"/>
<gene>
    <name evidence="7" type="primary">lhgO</name>
    <name evidence="7" type="ORF">FPZ12_039755</name>
</gene>
<evidence type="ECO:0000256" key="5">
    <source>
        <dbReference type="ARBA" id="ARBA00037941"/>
    </source>
</evidence>
<evidence type="ECO:0000256" key="3">
    <source>
        <dbReference type="ARBA" id="ARBA00022827"/>
    </source>
</evidence>
<evidence type="ECO:0000259" key="6">
    <source>
        <dbReference type="Pfam" id="PF01266"/>
    </source>
</evidence>
<dbReference type="Gene3D" id="3.30.9.10">
    <property type="entry name" value="D-Amino Acid Oxidase, subunit A, domain 2"/>
    <property type="match status" value="1"/>
</dbReference>
<keyword evidence="4 7" id="KW-0560">Oxidoreductase</keyword>
<feature type="domain" description="FAD dependent oxidoreductase" evidence="6">
    <location>
        <begin position="6"/>
        <end position="392"/>
    </location>
</feature>
<comment type="similarity">
    <text evidence="5">Belongs to the L2HGDH family.</text>
</comment>
<dbReference type="Pfam" id="PF01266">
    <property type="entry name" value="DAO"/>
    <property type="match status" value="1"/>
</dbReference>
<name>A0A5N0URA2_9PSEU</name>
<sequence>MTSQRIGVIGAGLVGLATARRLAQARGAEVVVFEKETDVALHQSGHNSGVVHSGLYYQPGSLKATLCRRGVGLLREFCAEHGLEYRELGKVVVARDELEVARLRDLQQRAEANGVPRVRWLDEAALREIEPNVRGKAALHSPTTAIVDYRAVARALADDVLAAGGKLLLGEAVTRIERTSDGVAVHRGQDRQVVGSLVICAGLQSDGVARLAGDDDGPAIIAFRGEYHRLVPGRENLVRGLVYPVPDPAYPFLGVHITPRVDGTVDVGPNAVFSLAREGYRRRDLVPRELWQALAWPGTRKLFRQHWRMGVREMRGSLSRRAFTAAAREYLPGLTTADLVRAPAGVRAQAVDRDGSLVDDFRISSLGPVTAVRNAPSPAATSSLAIAEHVARQLP</sequence>
<dbReference type="OrthoDB" id="9801699at2"/>
<keyword evidence="2" id="KW-0285">Flavoprotein</keyword>
<dbReference type="SUPFAM" id="SSF51905">
    <property type="entry name" value="FAD/NAD(P)-binding domain"/>
    <property type="match status" value="1"/>
</dbReference>
<comment type="caution">
    <text evidence="7">The sequence shown here is derived from an EMBL/GenBank/DDBJ whole genome shotgun (WGS) entry which is preliminary data.</text>
</comment>
<dbReference type="Gene3D" id="3.50.50.60">
    <property type="entry name" value="FAD/NAD(P)-binding domain"/>
    <property type="match status" value="1"/>
</dbReference>
<dbReference type="GO" id="GO:0005737">
    <property type="term" value="C:cytoplasm"/>
    <property type="evidence" value="ECO:0007669"/>
    <property type="project" value="TreeGrafter"/>
</dbReference>
<dbReference type="NCBIfam" id="NF008726">
    <property type="entry name" value="PRK11728.1"/>
    <property type="match status" value="1"/>
</dbReference>
<evidence type="ECO:0000256" key="4">
    <source>
        <dbReference type="ARBA" id="ARBA00023002"/>
    </source>
</evidence>
<evidence type="ECO:0000313" key="7">
    <source>
        <dbReference type="EMBL" id="KAA9151051.1"/>
    </source>
</evidence>
<dbReference type="AlphaFoldDB" id="A0A5N0URA2"/>
<comment type="cofactor">
    <cofactor evidence="1">
        <name>FAD</name>
        <dbReference type="ChEBI" id="CHEBI:57692"/>
    </cofactor>
</comment>
<dbReference type="PANTHER" id="PTHR43104">
    <property type="entry name" value="L-2-HYDROXYGLUTARATE DEHYDROGENASE, MITOCHONDRIAL"/>
    <property type="match status" value="1"/>
</dbReference>
<dbReference type="EMBL" id="VMNW02000107">
    <property type="protein sequence ID" value="KAA9151051.1"/>
    <property type="molecule type" value="Genomic_DNA"/>
</dbReference>